<dbReference type="InterPro" id="IPR003421">
    <property type="entry name" value="Opine_DH"/>
</dbReference>
<evidence type="ECO:0000313" key="4">
    <source>
        <dbReference type="Proteomes" id="UP000324194"/>
    </source>
</evidence>
<dbReference type="Gene3D" id="1.10.1040.10">
    <property type="entry name" value="N-(1-d-carboxylethyl)-l-norvaline Dehydrogenase, domain 2"/>
    <property type="match status" value="1"/>
</dbReference>
<dbReference type="PANTHER" id="PTHR38015:SF1">
    <property type="entry name" value="OPINE DEHYDROGENASE DOMAIN-CONTAINING PROTEIN"/>
    <property type="match status" value="1"/>
</dbReference>
<dbReference type="Pfam" id="PF02317">
    <property type="entry name" value="Octopine_DH"/>
    <property type="match status" value="1"/>
</dbReference>
<dbReference type="KEGG" id="asip:AQUSIP_24770"/>
<reference evidence="3 4" key="1">
    <citation type="submission" date="2019-08" db="EMBL/GenBank/DDBJ databases">
        <authorList>
            <person name="Guy L."/>
        </authorList>
    </citation>
    <scope>NUCLEOTIDE SEQUENCE [LARGE SCALE GENOMIC DNA]</scope>
    <source>
        <strain evidence="3 4">SGT-108</strain>
    </source>
</reference>
<evidence type="ECO:0000313" key="3">
    <source>
        <dbReference type="EMBL" id="VVC77150.1"/>
    </source>
</evidence>
<keyword evidence="1" id="KW-0560">Oxidoreductase</keyword>
<dbReference type="RefSeq" id="WP_148340544.1">
    <property type="nucleotide sequence ID" value="NZ_LR699120.1"/>
</dbReference>
<dbReference type="InterPro" id="IPR013328">
    <property type="entry name" value="6PGD_dom2"/>
</dbReference>
<dbReference type="InterPro" id="IPR051729">
    <property type="entry name" value="Opine/Lysopine_DH"/>
</dbReference>
<dbReference type="SUPFAM" id="SSF51735">
    <property type="entry name" value="NAD(P)-binding Rossmann-fold domains"/>
    <property type="match status" value="1"/>
</dbReference>
<sequence>MHIKSKVSILGCGHGGMALAADLKIKGAQVAIWSDPKHIQKFNKILDKNGEVVLHDGNKTTTARLDLVSHDFSEVMRFGDVIYNCTPMNAHTPLFKKLTGCMSLIKSRKLFINLSGVFSGLDQLLNVGHREIFNRFRVFDTSTFPYACRAGESNDVTILGRKSELTIAPLFPADSQYINPLPDSVKPARFNIMENSIKLGLTGTNAVFHPATVLFNARLIDNGSSFLFYREGISKRTSLLHEALDSERLRLAETMGYSLNPCVEDDNKYYGTNFINSYDFSVNSTVHKKITAPTTLNHRFVNEDIAYGLVPLLALGRLHKMSLPNIESVINIFSTIMGVNYYQSGRNLSGITREFIRHLTWHATILDRITA</sequence>
<feature type="domain" description="Opine dehydrogenase" evidence="2">
    <location>
        <begin position="194"/>
        <end position="337"/>
    </location>
</feature>
<dbReference type="InterPro" id="IPR036291">
    <property type="entry name" value="NAD(P)-bd_dom_sf"/>
</dbReference>
<dbReference type="EMBL" id="LR699120">
    <property type="protein sequence ID" value="VVC77150.1"/>
    <property type="molecule type" value="Genomic_DNA"/>
</dbReference>
<protein>
    <submittedName>
        <fullName evidence="3">Opine dehydrogenase</fullName>
    </submittedName>
</protein>
<dbReference type="OrthoDB" id="7328149at2"/>
<accession>A0A5E4PJE8</accession>
<dbReference type="Gene3D" id="3.40.50.720">
    <property type="entry name" value="NAD(P)-binding Rossmann-like Domain"/>
    <property type="match status" value="1"/>
</dbReference>
<dbReference type="PANTHER" id="PTHR38015">
    <property type="entry name" value="BLR6086 PROTEIN"/>
    <property type="match status" value="1"/>
</dbReference>
<proteinExistence type="predicted"/>
<evidence type="ECO:0000256" key="1">
    <source>
        <dbReference type="ARBA" id="ARBA00023002"/>
    </source>
</evidence>
<name>A0A5E4PJE8_9COXI</name>
<gene>
    <name evidence="3" type="primary">odh</name>
    <name evidence="3" type="ORF">AQUSIP_24770</name>
</gene>
<evidence type="ECO:0000259" key="2">
    <source>
        <dbReference type="Pfam" id="PF02317"/>
    </source>
</evidence>
<dbReference type="AlphaFoldDB" id="A0A5E4PJE8"/>
<dbReference type="SUPFAM" id="SSF48179">
    <property type="entry name" value="6-phosphogluconate dehydrogenase C-terminal domain-like"/>
    <property type="match status" value="1"/>
</dbReference>
<dbReference type="InterPro" id="IPR008927">
    <property type="entry name" value="6-PGluconate_DH-like_C_sf"/>
</dbReference>
<dbReference type="GO" id="GO:0016491">
    <property type="term" value="F:oxidoreductase activity"/>
    <property type="evidence" value="ECO:0007669"/>
    <property type="project" value="UniProtKB-KW"/>
</dbReference>
<dbReference type="Proteomes" id="UP000324194">
    <property type="component" value="Chromosome 2"/>
</dbReference>
<organism evidence="3 4">
    <name type="scientific">Aquicella siphonis</name>
    <dbReference type="NCBI Taxonomy" id="254247"/>
    <lineage>
        <taxon>Bacteria</taxon>
        <taxon>Pseudomonadati</taxon>
        <taxon>Pseudomonadota</taxon>
        <taxon>Gammaproteobacteria</taxon>
        <taxon>Legionellales</taxon>
        <taxon>Coxiellaceae</taxon>
        <taxon>Aquicella</taxon>
    </lineage>
</organism>
<keyword evidence="4" id="KW-1185">Reference proteome</keyword>